<dbReference type="SUPFAM" id="SSF48013">
    <property type="entry name" value="NusB-like"/>
    <property type="match status" value="1"/>
</dbReference>
<reference evidence="10" key="1">
    <citation type="submission" date="2016-09" db="EMBL/GenBank/DDBJ databases">
        <authorList>
            <person name="Varghese N."/>
            <person name="Submissions S."/>
        </authorList>
    </citation>
    <scope>NUCLEOTIDE SEQUENCE [LARGE SCALE GENOMIC DNA]</scope>
    <source>
        <strain evidence="10">TNe-862</strain>
    </source>
</reference>
<dbReference type="Pfam" id="PF01189">
    <property type="entry name" value="Methyltr_RsmB-F"/>
    <property type="match status" value="1"/>
</dbReference>
<keyword evidence="3 6" id="KW-0808">Transferase</keyword>
<dbReference type="PRINTS" id="PR02008">
    <property type="entry name" value="RCMTFAMILY"/>
</dbReference>
<organism evidence="9 10">
    <name type="scientific">Paraburkholderia lycopersici</name>
    <dbReference type="NCBI Taxonomy" id="416944"/>
    <lineage>
        <taxon>Bacteria</taxon>
        <taxon>Pseudomonadati</taxon>
        <taxon>Pseudomonadota</taxon>
        <taxon>Betaproteobacteria</taxon>
        <taxon>Burkholderiales</taxon>
        <taxon>Burkholderiaceae</taxon>
        <taxon>Paraburkholderia</taxon>
    </lineage>
</organism>
<feature type="active site" description="Nucleophile" evidence="6">
    <location>
        <position position="478"/>
    </location>
</feature>
<dbReference type="PROSITE" id="PS51686">
    <property type="entry name" value="SAM_MT_RSMB_NOP"/>
    <property type="match status" value="1"/>
</dbReference>
<evidence type="ECO:0000256" key="7">
    <source>
        <dbReference type="SAM" id="MobiDB-lite"/>
    </source>
</evidence>
<dbReference type="GO" id="GO:0006355">
    <property type="term" value="P:regulation of DNA-templated transcription"/>
    <property type="evidence" value="ECO:0007669"/>
    <property type="project" value="InterPro"/>
</dbReference>
<protein>
    <submittedName>
        <fullName evidence="9">16S rRNA (Cytosine967-C5)-methyltransferase</fullName>
    </submittedName>
</protein>
<keyword evidence="10" id="KW-1185">Reference proteome</keyword>
<dbReference type="STRING" id="416944.SAMN05421548_101565"/>
<evidence type="ECO:0000256" key="5">
    <source>
        <dbReference type="ARBA" id="ARBA00022884"/>
    </source>
</evidence>
<dbReference type="GO" id="GO:0003723">
    <property type="term" value="F:RNA binding"/>
    <property type="evidence" value="ECO:0007669"/>
    <property type="project" value="UniProtKB-UniRule"/>
</dbReference>
<dbReference type="Gene3D" id="1.10.287.730">
    <property type="entry name" value="Helix hairpin bin"/>
    <property type="match status" value="1"/>
</dbReference>
<dbReference type="NCBIfam" id="NF008149">
    <property type="entry name" value="PRK10901.1"/>
    <property type="match status" value="1"/>
</dbReference>
<gene>
    <name evidence="9" type="ORF">SAMN05421548_101565</name>
</gene>
<dbReference type="Pfam" id="PF01029">
    <property type="entry name" value="NusB"/>
    <property type="match status" value="1"/>
</dbReference>
<dbReference type="SUPFAM" id="SSF53335">
    <property type="entry name" value="S-adenosyl-L-methionine-dependent methyltransferases"/>
    <property type="match status" value="1"/>
</dbReference>
<comment type="similarity">
    <text evidence="1 6">Belongs to the class I-like SAM-binding methyltransferase superfamily. RsmB/NOP family.</text>
</comment>
<dbReference type="GO" id="GO:0008173">
    <property type="term" value="F:RNA methyltransferase activity"/>
    <property type="evidence" value="ECO:0007669"/>
    <property type="project" value="InterPro"/>
</dbReference>
<evidence type="ECO:0000259" key="8">
    <source>
        <dbReference type="PROSITE" id="PS51686"/>
    </source>
</evidence>
<evidence type="ECO:0000256" key="1">
    <source>
        <dbReference type="ARBA" id="ARBA00007494"/>
    </source>
</evidence>
<dbReference type="PANTHER" id="PTHR22807:SF61">
    <property type="entry name" value="NOL1_NOP2_SUN FAMILY PROTEIN _ ANTITERMINATION NUSB DOMAIN-CONTAINING PROTEIN"/>
    <property type="match status" value="1"/>
</dbReference>
<evidence type="ECO:0000256" key="2">
    <source>
        <dbReference type="ARBA" id="ARBA00022603"/>
    </source>
</evidence>
<dbReference type="Pfam" id="PF22458">
    <property type="entry name" value="RsmF-B_ferredox"/>
    <property type="match status" value="1"/>
</dbReference>
<keyword evidence="4 6" id="KW-0949">S-adenosyl-L-methionine</keyword>
<feature type="binding site" evidence="6">
    <location>
        <position position="370"/>
    </location>
    <ligand>
        <name>S-adenosyl-L-methionine</name>
        <dbReference type="ChEBI" id="CHEBI:59789"/>
    </ligand>
</feature>
<dbReference type="PANTHER" id="PTHR22807">
    <property type="entry name" value="NOP2 YEAST -RELATED NOL1/NOP2/FMU SUN DOMAIN-CONTAINING"/>
    <property type="match status" value="1"/>
</dbReference>
<feature type="domain" description="SAM-dependent MTase RsmB/NOP-type" evidence="8">
    <location>
        <begin position="260"/>
        <end position="563"/>
    </location>
</feature>
<dbReference type="InterPro" id="IPR018314">
    <property type="entry name" value="RsmB/NOL1/NOP2-like_CS"/>
</dbReference>
<evidence type="ECO:0000256" key="4">
    <source>
        <dbReference type="ARBA" id="ARBA00022691"/>
    </source>
</evidence>
<feature type="binding site" evidence="6">
    <location>
        <begin position="348"/>
        <end position="354"/>
    </location>
    <ligand>
        <name>S-adenosyl-L-methionine</name>
        <dbReference type="ChEBI" id="CHEBI:59789"/>
    </ligand>
</feature>
<dbReference type="Proteomes" id="UP000198908">
    <property type="component" value="Unassembled WGS sequence"/>
</dbReference>
<dbReference type="Gene3D" id="3.40.50.150">
    <property type="entry name" value="Vaccinia Virus protein VP39"/>
    <property type="match status" value="1"/>
</dbReference>
<dbReference type="InterPro" id="IPR049560">
    <property type="entry name" value="MeTrfase_RsmB-F_NOP2_cat"/>
</dbReference>
<feature type="region of interest" description="Disordered" evidence="7">
    <location>
        <begin position="49"/>
        <end position="83"/>
    </location>
</feature>
<proteinExistence type="inferred from homology"/>
<keyword evidence="2 6" id="KW-0489">Methyltransferase</keyword>
<sequence length="563" mass="59510">MYPDARAAGAPADAVSSAGACGETVLRACHATMARLCIIEAGGSPRPASGFFMTSSPSRRPSAPSHGKKRSPSPARRQDAAPAHNAVHLAPDSLGFALDQAAQAVGAVRAGAALPAALASAFAALPADFAPQARGAVQDIAYRTMRRLGTVDWLIRQRVNKAPPPPVANLLACALALLVEDEASAAYTAFTVVDQAVRAVGARREIAFAKGLVNAVLRGFLRERETALAAAHTDEVARWNYPRWWIDAIRAAWPDDWQAILAAGNVQGPLTLRVNARRTSAADYVQRLAAENIAATQIGEHAVRLAAPLPVERIPGFLAGDVSVQDAGAQRAAEVLGVRDGMRVLDACAAPGGKSGHLLELADIDLIALESDAARAARIGENFARLGFAQDDPAHPSRRAKIVVGDAGEPAAWHDGERFDRILADVPCSASGIVRRHPDIRWLRRESDIAALAAEQRRIADALWPLLKPGGELLYVTCSIFPEEGEAQARWFESTHADAVRLDAPGQLLPTADGAPAGGPECGAASEARQDAEVKATATANACPVPDRTADHDGFFYARFQKR</sequence>
<evidence type="ECO:0000313" key="9">
    <source>
        <dbReference type="EMBL" id="SDB88084.1"/>
    </source>
</evidence>
<dbReference type="InterPro" id="IPR035926">
    <property type="entry name" value="NusB-like_sf"/>
</dbReference>
<dbReference type="InterPro" id="IPR029063">
    <property type="entry name" value="SAM-dependent_MTases_sf"/>
</dbReference>
<dbReference type="InterPro" id="IPR023267">
    <property type="entry name" value="RCMT"/>
</dbReference>
<keyword evidence="5 6" id="KW-0694">RNA-binding</keyword>
<dbReference type="PROSITE" id="PS01153">
    <property type="entry name" value="NOL1_NOP2_SUN"/>
    <property type="match status" value="1"/>
</dbReference>
<name>A0A1G6H1Q2_9BURK</name>
<accession>A0A1G6H1Q2</accession>
<feature type="compositionally biased region" description="Low complexity" evidence="7">
    <location>
        <begin position="55"/>
        <end position="65"/>
    </location>
</feature>
<dbReference type="InterPro" id="IPR006027">
    <property type="entry name" value="NusB_RsmB_TIM44"/>
</dbReference>
<evidence type="ECO:0000256" key="3">
    <source>
        <dbReference type="ARBA" id="ARBA00022679"/>
    </source>
</evidence>
<evidence type="ECO:0000256" key="6">
    <source>
        <dbReference type="PROSITE-ProRule" id="PRU01023"/>
    </source>
</evidence>
<dbReference type="Gene3D" id="3.30.70.1170">
    <property type="entry name" value="Sun protein, domain 3"/>
    <property type="match status" value="1"/>
</dbReference>
<dbReference type="InterPro" id="IPR001678">
    <property type="entry name" value="MeTrfase_RsmB-F_NOP2_dom"/>
</dbReference>
<dbReference type="EMBL" id="FMYQ01000001">
    <property type="protein sequence ID" value="SDB88084.1"/>
    <property type="molecule type" value="Genomic_DNA"/>
</dbReference>
<feature type="binding site" evidence="6">
    <location>
        <position position="425"/>
    </location>
    <ligand>
        <name>S-adenosyl-L-methionine</name>
        <dbReference type="ChEBI" id="CHEBI:59789"/>
    </ligand>
</feature>
<dbReference type="AlphaFoldDB" id="A0A1G6H1Q2"/>
<dbReference type="CDD" id="cd02440">
    <property type="entry name" value="AdoMet_MTases"/>
    <property type="match status" value="1"/>
</dbReference>
<dbReference type="Gene3D" id="1.10.940.10">
    <property type="entry name" value="NusB-like"/>
    <property type="match status" value="1"/>
</dbReference>
<evidence type="ECO:0000313" key="10">
    <source>
        <dbReference type="Proteomes" id="UP000198908"/>
    </source>
</evidence>
<feature type="binding site" evidence="6">
    <location>
        <position position="406"/>
    </location>
    <ligand>
        <name>S-adenosyl-L-methionine</name>
        <dbReference type="ChEBI" id="CHEBI:59789"/>
    </ligand>
</feature>
<dbReference type="GO" id="GO:0001510">
    <property type="term" value="P:RNA methylation"/>
    <property type="evidence" value="ECO:0007669"/>
    <property type="project" value="InterPro"/>
</dbReference>
<dbReference type="InterPro" id="IPR054728">
    <property type="entry name" value="RsmB-like_ferredoxin"/>
</dbReference>